<gene>
    <name evidence="9" type="ORF">IX84_14510</name>
</gene>
<dbReference type="InterPro" id="IPR002549">
    <property type="entry name" value="AI-2E-like"/>
</dbReference>
<name>A0A098S509_9BACT</name>
<protein>
    <recommendedName>
        <fullName evidence="11">Permease</fullName>
    </recommendedName>
</protein>
<evidence type="ECO:0000256" key="4">
    <source>
        <dbReference type="ARBA" id="ARBA00022475"/>
    </source>
</evidence>
<dbReference type="GO" id="GO:0055085">
    <property type="term" value="P:transmembrane transport"/>
    <property type="evidence" value="ECO:0007669"/>
    <property type="project" value="TreeGrafter"/>
</dbReference>
<evidence type="ECO:0000256" key="2">
    <source>
        <dbReference type="ARBA" id="ARBA00009773"/>
    </source>
</evidence>
<feature type="transmembrane region" description="Helical" evidence="8">
    <location>
        <begin position="67"/>
        <end position="90"/>
    </location>
</feature>
<feature type="transmembrane region" description="Helical" evidence="8">
    <location>
        <begin position="221"/>
        <end position="247"/>
    </location>
</feature>
<evidence type="ECO:0000256" key="1">
    <source>
        <dbReference type="ARBA" id="ARBA00004651"/>
    </source>
</evidence>
<dbReference type="AlphaFoldDB" id="A0A098S509"/>
<evidence type="ECO:0000313" key="10">
    <source>
        <dbReference type="Proteomes" id="UP000029736"/>
    </source>
</evidence>
<evidence type="ECO:0008006" key="11">
    <source>
        <dbReference type="Google" id="ProtNLM"/>
    </source>
</evidence>
<keyword evidence="10" id="KW-1185">Reference proteome</keyword>
<sequence length="362" mass="40547">MQPNTWTLDRIIDILLYLGGIALFLWLLDYLSPYLVSFFIALFVAYLLEPIVRFFQERLKVRTRWVAVLLTLFSLVVFLVLIGMLTIPAINSEIAKMQELLGGSLNFQLESLLPPEVLQEIEAYLHSEELRALLTEENLYNYGVMILSYIWSGLSSAMGIVLGLFSIVTFLLYLVFIMLFYHDFADNWETAIPPTYREPVVMLVHDVEDGMQIYFRGQALIVFWVCILFAIGFNLIGLPLGILLGIFVGLLNFVPYLQTLGLVPALLLAGVQAVETGNSYWMCAGGVLLVFVIVQAIQEIVLTPRIMGSATGLNPAVILLALSVWGGLFGVIGMVIALPLTTLLINYYKRFVLQGQAFGEEE</sequence>
<evidence type="ECO:0000256" key="7">
    <source>
        <dbReference type="ARBA" id="ARBA00023136"/>
    </source>
</evidence>
<dbReference type="EMBL" id="JPOS01000035">
    <property type="protein sequence ID" value="KGE87429.1"/>
    <property type="molecule type" value="Genomic_DNA"/>
</dbReference>
<dbReference type="GO" id="GO:0005886">
    <property type="term" value="C:plasma membrane"/>
    <property type="evidence" value="ECO:0007669"/>
    <property type="project" value="UniProtKB-SubCell"/>
</dbReference>
<feature type="transmembrane region" description="Helical" evidence="8">
    <location>
        <begin position="34"/>
        <end position="55"/>
    </location>
</feature>
<feature type="transmembrane region" description="Helical" evidence="8">
    <location>
        <begin position="317"/>
        <end position="345"/>
    </location>
</feature>
<keyword evidence="3" id="KW-0813">Transport</keyword>
<evidence type="ECO:0000256" key="5">
    <source>
        <dbReference type="ARBA" id="ARBA00022692"/>
    </source>
</evidence>
<evidence type="ECO:0000256" key="3">
    <source>
        <dbReference type="ARBA" id="ARBA00022448"/>
    </source>
</evidence>
<dbReference type="Proteomes" id="UP000029736">
    <property type="component" value="Unassembled WGS sequence"/>
</dbReference>
<evidence type="ECO:0000313" key="9">
    <source>
        <dbReference type="EMBL" id="KGE87429.1"/>
    </source>
</evidence>
<evidence type="ECO:0000256" key="8">
    <source>
        <dbReference type="SAM" id="Phobius"/>
    </source>
</evidence>
<comment type="similarity">
    <text evidence="2">Belongs to the autoinducer-2 exporter (AI-2E) (TC 2.A.86) family.</text>
</comment>
<dbReference type="RefSeq" id="WP_052516008.1">
    <property type="nucleotide sequence ID" value="NZ_CAKZLC010000436.1"/>
</dbReference>
<reference evidence="9 10" key="1">
    <citation type="journal article" date="2014" name="Int. J. Syst. Evol. Microbiol.">
        <title>Phaeodactylibacter xiamenensis gen. nov., sp. nov., a member of the family Saprospiraceae isolated from the marine alga Phaeodactylum tricornutum.</title>
        <authorList>
            <person name="Chen Z.Jr."/>
            <person name="Lei X."/>
            <person name="Lai Q."/>
            <person name="Li Y."/>
            <person name="Zhang B."/>
            <person name="Zhang J."/>
            <person name="Zhang H."/>
            <person name="Yang L."/>
            <person name="Zheng W."/>
            <person name="Tian Y."/>
            <person name="Yu Z."/>
            <person name="Xu H.Jr."/>
            <person name="Zheng T."/>
        </authorList>
    </citation>
    <scope>NUCLEOTIDE SEQUENCE [LARGE SCALE GENOMIC DNA]</scope>
    <source>
        <strain evidence="9 10">KD52</strain>
    </source>
</reference>
<evidence type="ECO:0000256" key="6">
    <source>
        <dbReference type="ARBA" id="ARBA00022989"/>
    </source>
</evidence>
<comment type="subcellular location">
    <subcellularLocation>
        <location evidence="1">Cell membrane</location>
        <topology evidence="1">Multi-pass membrane protein</topology>
    </subcellularLocation>
</comment>
<feature type="transmembrane region" description="Helical" evidence="8">
    <location>
        <begin position="253"/>
        <end position="271"/>
    </location>
</feature>
<dbReference type="OrthoDB" id="1010875at2"/>
<feature type="transmembrane region" description="Helical" evidence="8">
    <location>
        <begin position="12"/>
        <end position="28"/>
    </location>
</feature>
<accession>A0A098S509</accession>
<comment type="caution">
    <text evidence="9">The sequence shown here is derived from an EMBL/GenBank/DDBJ whole genome shotgun (WGS) entry which is preliminary data.</text>
</comment>
<keyword evidence="7 8" id="KW-0472">Membrane</keyword>
<keyword evidence="4" id="KW-1003">Cell membrane</keyword>
<feature type="transmembrane region" description="Helical" evidence="8">
    <location>
        <begin position="157"/>
        <end position="181"/>
    </location>
</feature>
<dbReference type="PANTHER" id="PTHR21716">
    <property type="entry name" value="TRANSMEMBRANE PROTEIN"/>
    <property type="match status" value="1"/>
</dbReference>
<keyword evidence="5 8" id="KW-0812">Transmembrane</keyword>
<organism evidence="9 10">
    <name type="scientific">Phaeodactylibacter xiamenensis</name>
    <dbReference type="NCBI Taxonomy" id="1524460"/>
    <lineage>
        <taxon>Bacteria</taxon>
        <taxon>Pseudomonadati</taxon>
        <taxon>Bacteroidota</taxon>
        <taxon>Saprospiria</taxon>
        <taxon>Saprospirales</taxon>
        <taxon>Haliscomenobacteraceae</taxon>
        <taxon>Phaeodactylibacter</taxon>
    </lineage>
</organism>
<dbReference type="PANTHER" id="PTHR21716:SF53">
    <property type="entry name" value="PERMEASE PERM-RELATED"/>
    <property type="match status" value="1"/>
</dbReference>
<proteinExistence type="inferred from homology"/>
<feature type="transmembrane region" description="Helical" evidence="8">
    <location>
        <begin position="278"/>
        <end position="297"/>
    </location>
</feature>
<keyword evidence="6 8" id="KW-1133">Transmembrane helix</keyword>
<dbReference type="Pfam" id="PF01594">
    <property type="entry name" value="AI-2E_transport"/>
    <property type="match status" value="1"/>
</dbReference>